<organism evidence="1 2">
    <name type="scientific">Magnetococcus marinus (strain ATCC BAA-1437 / JCM 17883 / MC-1)</name>
    <dbReference type="NCBI Taxonomy" id="156889"/>
    <lineage>
        <taxon>Bacteria</taxon>
        <taxon>Pseudomonadati</taxon>
        <taxon>Pseudomonadota</taxon>
        <taxon>Magnetococcia</taxon>
        <taxon>Magnetococcales</taxon>
        <taxon>Magnetococcaceae</taxon>
        <taxon>Magnetococcus</taxon>
    </lineage>
</organism>
<dbReference type="InterPro" id="IPR021133">
    <property type="entry name" value="HEAT_type_2"/>
</dbReference>
<dbReference type="EMBL" id="CP000471">
    <property type="protein sequence ID" value="ABK45007.1"/>
    <property type="molecule type" value="Genomic_DNA"/>
</dbReference>
<keyword evidence="1" id="KW-0378">Hydrolase</keyword>
<evidence type="ECO:0000313" key="1">
    <source>
        <dbReference type="EMBL" id="ABK45007.1"/>
    </source>
</evidence>
<keyword evidence="1" id="KW-0326">Glycosidase</keyword>
<keyword evidence="2" id="KW-1185">Reference proteome</keyword>
<dbReference type="InterPro" id="IPR014825">
    <property type="entry name" value="DNA_alkylation"/>
</dbReference>
<dbReference type="Gene3D" id="1.25.40.290">
    <property type="entry name" value="ARM repeat domains"/>
    <property type="match status" value="1"/>
</dbReference>
<reference evidence="1 2" key="2">
    <citation type="journal article" date="2012" name="Int. J. Syst. Evol. Microbiol.">
        <title>Magnetococcus marinus gen. nov., sp. nov., a marine, magnetotactic bacterium that represents a novel lineage (Magnetococcaceae fam. nov.; Magnetococcales ord. nov.) at the base of the Alphaproteobacteria.</title>
        <authorList>
            <person name="Bazylinski D.A."/>
            <person name="Williams T.J."/>
            <person name="Lefevre C.T."/>
            <person name="Berg R.J."/>
            <person name="Zhang C.L."/>
            <person name="Bowser S.S."/>
            <person name="Dean A.J."/>
            <person name="Beveridge T.J."/>
        </authorList>
    </citation>
    <scope>NUCLEOTIDE SEQUENCE [LARGE SCALE GENOMIC DNA]</scope>
    <source>
        <strain evidence="2">ATCC BAA-1437 / JCM 17883 / MC-1</strain>
    </source>
</reference>
<dbReference type="EC" id="3.2.2.-" evidence="1"/>
<reference evidence="2" key="1">
    <citation type="journal article" date="2009" name="Appl. Environ. Microbiol.">
        <title>Complete genome sequence of the chemolithoautotrophic marine magnetotactic coccus strain MC-1.</title>
        <authorList>
            <person name="Schubbe S."/>
            <person name="Williams T.J."/>
            <person name="Xie G."/>
            <person name="Kiss H.E."/>
            <person name="Brettin T.S."/>
            <person name="Martinez D."/>
            <person name="Ross C.A."/>
            <person name="Schuler D."/>
            <person name="Cox B.L."/>
            <person name="Nealson K.H."/>
            <person name="Bazylinski D.A."/>
        </authorList>
    </citation>
    <scope>NUCLEOTIDE SEQUENCE [LARGE SCALE GENOMIC DNA]</scope>
    <source>
        <strain evidence="2">ATCC BAA-1437 / JCM 17883 / MC-1</strain>
    </source>
</reference>
<proteinExistence type="predicted"/>
<dbReference type="OrthoDB" id="9797162at2"/>
<dbReference type="Proteomes" id="UP000002586">
    <property type="component" value="Chromosome"/>
</dbReference>
<sequence length="303" mass="33844">MEAALHPVQDAALADMVMDERGVAGWAIMPMADYVAERGLHEGASALALLGAMTQRFSAEFAIRPFLQHDPQQSMAQLMLWARDENEHLRRLASEGSRPRLPWGMQLPALRADPTPLWPLLARLMDDPSAYVRRSVANNLNDIAKDHPQQVVDFLMPWRVGASQARLRLMQHACRTLIKQGHAGALALLGYAPPILQGVSLQLFTPQVTLGERLSFGVELQAQSEQNLILDYAIYHVKANGQRTAKVFKWKKLTLSAGQTVGMQRHHPIKVITTRRYYSGQHRLELLVNGQALAGAEFDLRVI</sequence>
<accession>A0LAL4</accession>
<dbReference type="HOGENOM" id="CLU_064289_0_0_5"/>
<dbReference type="STRING" id="156889.Mmc1_2507"/>
<evidence type="ECO:0000313" key="2">
    <source>
        <dbReference type="Proteomes" id="UP000002586"/>
    </source>
</evidence>
<dbReference type="PROSITE" id="PS50077">
    <property type="entry name" value="HEAT_REPEAT"/>
    <property type="match status" value="1"/>
</dbReference>
<dbReference type="SUPFAM" id="SSF48371">
    <property type="entry name" value="ARM repeat"/>
    <property type="match status" value="1"/>
</dbReference>
<dbReference type="KEGG" id="mgm:Mmc1_2507"/>
<dbReference type="AlphaFoldDB" id="A0LAL4"/>
<dbReference type="InterPro" id="IPR016024">
    <property type="entry name" value="ARM-type_fold"/>
</dbReference>
<dbReference type="RefSeq" id="WP_011714126.1">
    <property type="nucleotide sequence ID" value="NC_008576.1"/>
</dbReference>
<protein>
    <submittedName>
        <fullName evidence="1">DNA-3-methylpurine glycosylase</fullName>
        <ecNumber evidence="1">3.2.2.-</ecNumber>
    </submittedName>
</protein>
<gene>
    <name evidence="1" type="ordered locus">Mmc1_2507</name>
</gene>
<dbReference type="Pfam" id="PF08713">
    <property type="entry name" value="DNA_alkylation"/>
    <property type="match status" value="1"/>
</dbReference>
<name>A0LAL4_MAGMM</name>
<dbReference type="eggNOG" id="COG4335">
    <property type="taxonomic scope" value="Bacteria"/>
</dbReference>
<dbReference type="GO" id="GO:0016798">
    <property type="term" value="F:hydrolase activity, acting on glycosyl bonds"/>
    <property type="evidence" value="ECO:0007669"/>
    <property type="project" value="UniProtKB-KW"/>
</dbReference>